<evidence type="ECO:0000259" key="1">
    <source>
        <dbReference type="Pfam" id="PF00814"/>
    </source>
</evidence>
<dbReference type="InterPro" id="IPR000905">
    <property type="entry name" value="Gcp-like_dom"/>
</dbReference>
<name>A0ABQ2H705_9PORP</name>
<dbReference type="Pfam" id="PF00814">
    <property type="entry name" value="TsaD"/>
    <property type="match status" value="1"/>
</dbReference>
<dbReference type="Proteomes" id="UP000653477">
    <property type="component" value="Unassembled WGS sequence"/>
</dbReference>
<keyword evidence="3" id="KW-1185">Reference proteome</keyword>
<dbReference type="InterPro" id="IPR022496">
    <property type="entry name" value="T6A_TsaB"/>
</dbReference>
<reference evidence="3" key="1">
    <citation type="journal article" date="2019" name="Int. J. Syst. Evol. Microbiol.">
        <title>The Global Catalogue of Microorganisms (GCM) 10K type strain sequencing project: providing services to taxonomists for standard genome sequencing and annotation.</title>
        <authorList>
            <consortium name="The Broad Institute Genomics Platform"/>
            <consortium name="The Broad Institute Genome Sequencing Center for Infectious Disease"/>
            <person name="Wu L."/>
            <person name="Ma J."/>
        </authorList>
    </citation>
    <scope>NUCLEOTIDE SEQUENCE [LARGE SCALE GENOMIC DNA]</scope>
    <source>
        <strain evidence="3">JCM 30531</strain>
    </source>
</reference>
<evidence type="ECO:0000313" key="3">
    <source>
        <dbReference type="Proteomes" id="UP000653477"/>
    </source>
</evidence>
<proteinExistence type="predicted"/>
<protein>
    <submittedName>
        <fullName evidence="2">tRNA (Adenosine(37)-N6)-threonylcarbamoyltransferase complex dimerization subunit type 1 TsaB</fullName>
    </submittedName>
</protein>
<dbReference type="Gene3D" id="3.30.420.40">
    <property type="match status" value="2"/>
</dbReference>
<dbReference type="InterPro" id="IPR043129">
    <property type="entry name" value="ATPase_NBD"/>
</dbReference>
<dbReference type="SUPFAM" id="SSF53067">
    <property type="entry name" value="Actin-like ATPase domain"/>
    <property type="match status" value="2"/>
</dbReference>
<dbReference type="NCBIfam" id="TIGR03725">
    <property type="entry name" value="T6A_YeaZ"/>
    <property type="match status" value="1"/>
</dbReference>
<organism evidence="2 3">
    <name type="scientific">Porphyromonas pasteri</name>
    <dbReference type="NCBI Taxonomy" id="1583331"/>
    <lineage>
        <taxon>Bacteria</taxon>
        <taxon>Pseudomonadati</taxon>
        <taxon>Bacteroidota</taxon>
        <taxon>Bacteroidia</taxon>
        <taxon>Bacteroidales</taxon>
        <taxon>Porphyromonadaceae</taxon>
        <taxon>Porphyromonas</taxon>
    </lineage>
</organism>
<dbReference type="EMBL" id="BMPU01000001">
    <property type="protein sequence ID" value="GGM50136.1"/>
    <property type="molecule type" value="Genomic_DNA"/>
</dbReference>
<evidence type="ECO:0000313" key="2">
    <source>
        <dbReference type="EMBL" id="GGM50136.1"/>
    </source>
</evidence>
<accession>A0ABQ2H705</accession>
<feature type="domain" description="Gcp-like" evidence="1">
    <location>
        <begin position="34"/>
        <end position="148"/>
    </location>
</feature>
<dbReference type="PANTHER" id="PTHR11735:SF11">
    <property type="entry name" value="TRNA THREONYLCARBAMOYLADENOSINE BIOSYNTHESIS PROTEIN TSAB"/>
    <property type="match status" value="1"/>
</dbReference>
<dbReference type="RefSeq" id="WP_188807630.1">
    <property type="nucleotide sequence ID" value="NZ_BMPU01000001.1"/>
</dbReference>
<sequence length="232" mass="24819">MILCIETSTTKCSAALGRGKEILASREAESPEGGHAAALAPMVDELLKVLRSHEGATLSAIAVSAGPGSYTGLRIGASLAKGLCLGYRVPLIAIDTLELLAHQAQCALPEGRTATLFPLLDARRMEVYAAEFTHTGERKQDDFAAILDPEAPIFGAASDPILIGNGATKARGLWPEHSYEVWDEGFAPTAEAMVALATASFEREEFVDTAYWTPNYLKDYVAVIAKNKVLNR</sequence>
<gene>
    <name evidence="2" type="ORF">GCM10007088_05860</name>
</gene>
<dbReference type="CDD" id="cd24032">
    <property type="entry name" value="ASKHA_NBD_TsaB"/>
    <property type="match status" value="1"/>
</dbReference>
<comment type="caution">
    <text evidence="2">The sequence shown here is derived from an EMBL/GenBank/DDBJ whole genome shotgun (WGS) entry which is preliminary data.</text>
</comment>
<dbReference type="PANTHER" id="PTHR11735">
    <property type="entry name" value="TRNA N6-ADENOSINE THREONYLCARBAMOYLTRANSFERASE"/>
    <property type="match status" value="1"/>
</dbReference>